<keyword evidence="4" id="KW-0812">Transmembrane</keyword>
<sequence length="544" mass="59862">MLYDWLKKSLTPRARTLVGSSNDLKRSLPLPIHTNLTVTLELFRSKLGNSPDVIIRSFGSAGEASAPLIAVCYVEGLIDNLLLAELLETAAKAVEKDSEGNGRETAERLARDIPSLALHKTDVLDQVFASVLSGDVVFLMDQTPYALSASIGGGPRRSVEEPTSQTVIRGPKEGFTEDLSTNMALVRRKLKTPDLRMEVRQIGTYTQTRVAVAYIEGIAKDSVIKEVRTRLDSIQTDSILESNYIEEMIQDAPLTPFPTIMNTERPDAVAASLLDGQVGIIVDGTPFALILPVTFFKFFQSSEDYYQRYDLATFLRVLRIAACLVALLLPSLYIAITTFQQEMLPMTMLITLAAQREGTPLPALIEAFVMEMTFEVIREAGVRMPRVIGPAISIVGALVIGQAAVQAGLVSGTMVIVVSFTAIANFVIPSIDMAAAIRLIRFTLMLLAGTFGLFGILAGIIPILNHLVSLRSFGVDYFLPYAPFNRTNSKDLLIRVPWWAMKSRPDQIAGKNKTRQAPYQYPPIEEQVLPDPKAKDQQQDEQRG</sequence>
<evidence type="ECO:0000256" key="1">
    <source>
        <dbReference type="ARBA" id="ARBA00005278"/>
    </source>
</evidence>
<dbReference type="EMBL" id="BMHF01000004">
    <property type="protein sequence ID" value="GGA30770.1"/>
    <property type="molecule type" value="Genomic_DNA"/>
</dbReference>
<evidence type="ECO:0000256" key="3">
    <source>
        <dbReference type="SAM" id="MobiDB-lite"/>
    </source>
</evidence>
<keyword evidence="2 4" id="KW-0472">Membrane</keyword>
<dbReference type="PANTHER" id="PTHR22550">
    <property type="entry name" value="SPORE GERMINATION PROTEIN"/>
    <property type="match status" value="1"/>
</dbReference>
<evidence type="ECO:0000256" key="4">
    <source>
        <dbReference type="SAM" id="Phobius"/>
    </source>
</evidence>
<evidence type="ECO:0000313" key="5">
    <source>
        <dbReference type="EMBL" id="GGA30770.1"/>
    </source>
</evidence>
<feature type="transmembrane region" description="Helical" evidence="4">
    <location>
        <begin position="443"/>
        <end position="464"/>
    </location>
</feature>
<dbReference type="RefSeq" id="WP_094095044.1">
    <property type="nucleotide sequence ID" value="NZ_BMHF01000004.1"/>
</dbReference>
<proteinExistence type="inferred from homology"/>
<comment type="caution">
    <text evidence="5">The sequence shown here is derived from an EMBL/GenBank/DDBJ whole genome shotgun (WGS) entry which is preliminary data.</text>
</comment>
<feature type="compositionally biased region" description="Basic and acidic residues" evidence="3">
    <location>
        <begin position="532"/>
        <end position="544"/>
    </location>
</feature>
<dbReference type="PANTHER" id="PTHR22550:SF5">
    <property type="entry name" value="LEUCINE ZIPPER PROTEIN 4"/>
    <property type="match status" value="1"/>
</dbReference>
<gene>
    <name evidence="5" type="ORF">GCM10010917_14810</name>
</gene>
<accession>A0ABQ1FU29</accession>
<organism evidence="5 6">
    <name type="scientific">Paenibacillus physcomitrellae</name>
    <dbReference type="NCBI Taxonomy" id="1619311"/>
    <lineage>
        <taxon>Bacteria</taxon>
        <taxon>Bacillati</taxon>
        <taxon>Bacillota</taxon>
        <taxon>Bacilli</taxon>
        <taxon>Bacillales</taxon>
        <taxon>Paenibacillaceae</taxon>
        <taxon>Paenibacillus</taxon>
    </lineage>
</organism>
<protein>
    <submittedName>
        <fullName evidence="5">Spore germination protein</fullName>
    </submittedName>
</protein>
<evidence type="ECO:0000313" key="6">
    <source>
        <dbReference type="Proteomes" id="UP000609323"/>
    </source>
</evidence>
<evidence type="ECO:0000256" key="2">
    <source>
        <dbReference type="ARBA" id="ARBA00023136"/>
    </source>
</evidence>
<comment type="similarity">
    <text evidence="1">Belongs to the GerABKA family.</text>
</comment>
<dbReference type="InterPro" id="IPR050768">
    <property type="entry name" value="UPF0353/GerABKA_families"/>
</dbReference>
<dbReference type="InterPro" id="IPR004995">
    <property type="entry name" value="Spore_Ger"/>
</dbReference>
<keyword evidence="6" id="KW-1185">Reference proteome</keyword>
<dbReference type="Pfam" id="PF03323">
    <property type="entry name" value="GerA"/>
    <property type="match status" value="1"/>
</dbReference>
<reference evidence="6" key="1">
    <citation type="journal article" date="2019" name="Int. J. Syst. Evol. Microbiol.">
        <title>The Global Catalogue of Microorganisms (GCM) 10K type strain sequencing project: providing services to taxonomists for standard genome sequencing and annotation.</title>
        <authorList>
            <consortium name="The Broad Institute Genomics Platform"/>
            <consortium name="The Broad Institute Genome Sequencing Center for Infectious Disease"/>
            <person name="Wu L."/>
            <person name="Ma J."/>
        </authorList>
    </citation>
    <scope>NUCLEOTIDE SEQUENCE [LARGE SCALE GENOMIC DNA]</scope>
    <source>
        <strain evidence="6">CGMCC 1.15044</strain>
    </source>
</reference>
<keyword evidence="4" id="KW-1133">Transmembrane helix</keyword>
<feature type="transmembrane region" description="Helical" evidence="4">
    <location>
        <begin position="317"/>
        <end position="339"/>
    </location>
</feature>
<dbReference type="PIRSF" id="PIRSF005690">
    <property type="entry name" value="GerBA"/>
    <property type="match status" value="1"/>
</dbReference>
<feature type="region of interest" description="Disordered" evidence="3">
    <location>
        <begin position="508"/>
        <end position="544"/>
    </location>
</feature>
<dbReference type="Proteomes" id="UP000609323">
    <property type="component" value="Unassembled WGS sequence"/>
</dbReference>
<name>A0ABQ1FU29_9BACL</name>
<feature type="transmembrane region" description="Helical" evidence="4">
    <location>
        <begin position="411"/>
        <end position="431"/>
    </location>
</feature>